<dbReference type="EMBL" id="JAMRYM010000047">
    <property type="protein sequence ID" value="MCM6763062.1"/>
    <property type="molecule type" value="Genomic_DNA"/>
</dbReference>
<accession>A0A9X2ITJ5</accession>
<protein>
    <submittedName>
        <fullName evidence="2">Uncharacterized protein</fullName>
    </submittedName>
</protein>
<reference evidence="2" key="1">
    <citation type="submission" date="2022-06" db="EMBL/GenBank/DDBJ databases">
        <title>Whole genome shotgun sequencing (WGS) of Rathayibacter sp. ZW T2_19, isolated from stored onions (Allium cepa).</title>
        <authorList>
            <person name="Stoll D.A."/>
            <person name="Huch M."/>
        </authorList>
    </citation>
    <scope>NUCLEOTIDE SEQUENCE</scope>
    <source>
        <strain evidence="2">ZW T2_19</strain>
    </source>
</reference>
<evidence type="ECO:0000313" key="2">
    <source>
        <dbReference type="EMBL" id="MCM6763062.1"/>
    </source>
</evidence>
<gene>
    <name evidence="2" type="ORF">NB037_11600</name>
</gene>
<feature type="chain" id="PRO_5040725016" evidence="1">
    <location>
        <begin position="29"/>
        <end position="279"/>
    </location>
</feature>
<evidence type="ECO:0000313" key="3">
    <source>
        <dbReference type="Proteomes" id="UP001155240"/>
    </source>
</evidence>
<keyword evidence="3" id="KW-1185">Reference proteome</keyword>
<sequence length="279" mass="29005">MRRTAAAVVPVVLLALLAGCGSSPTVLPDGVSVSIRQNRDDYGPRRLEVLVANGTGAALDVWEARLDSPAFTGAAWTPEPSTVRAGTTTALRLQLPQPDCEGDASDGRIRLTWTTAGTSGTAVVAPEDPFGTLARVHTEDCLAERVAEVVTVEPAGEVTVREEAGGPVAHLALTVTPTGAGGSVRIEEVRGTILLRPASGDVWPVGRQFDADSEPVVLDLAIVPVNCSTHTVSEDKRGTFLPVVVGLEDGAEGVVPVAVSDAVRGALYDYIASDYCGWS</sequence>
<proteinExistence type="predicted"/>
<dbReference type="Proteomes" id="UP001155240">
    <property type="component" value="Unassembled WGS sequence"/>
</dbReference>
<dbReference type="AlphaFoldDB" id="A0A9X2ITJ5"/>
<name>A0A9X2ITJ5_9MICO</name>
<evidence type="ECO:0000256" key="1">
    <source>
        <dbReference type="SAM" id="SignalP"/>
    </source>
</evidence>
<organism evidence="2 3">
    <name type="scientific">Rathayibacter rubneri</name>
    <dbReference type="NCBI Taxonomy" id="2950106"/>
    <lineage>
        <taxon>Bacteria</taxon>
        <taxon>Bacillati</taxon>
        <taxon>Actinomycetota</taxon>
        <taxon>Actinomycetes</taxon>
        <taxon>Micrococcales</taxon>
        <taxon>Microbacteriaceae</taxon>
        <taxon>Rathayibacter</taxon>
    </lineage>
</organism>
<dbReference type="PROSITE" id="PS51257">
    <property type="entry name" value="PROKAR_LIPOPROTEIN"/>
    <property type="match status" value="1"/>
</dbReference>
<dbReference type="RefSeq" id="WP_251945915.1">
    <property type="nucleotide sequence ID" value="NZ_JAMRYM010000047.1"/>
</dbReference>
<comment type="caution">
    <text evidence="2">The sequence shown here is derived from an EMBL/GenBank/DDBJ whole genome shotgun (WGS) entry which is preliminary data.</text>
</comment>
<feature type="signal peptide" evidence="1">
    <location>
        <begin position="1"/>
        <end position="28"/>
    </location>
</feature>
<keyword evidence="1" id="KW-0732">Signal</keyword>